<organism evidence="2">
    <name type="scientific">marine sediment metagenome</name>
    <dbReference type="NCBI Taxonomy" id="412755"/>
    <lineage>
        <taxon>unclassified sequences</taxon>
        <taxon>metagenomes</taxon>
        <taxon>ecological metagenomes</taxon>
    </lineage>
</organism>
<reference evidence="2" key="1">
    <citation type="journal article" date="2015" name="Nature">
        <title>Complex archaea that bridge the gap between prokaryotes and eukaryotes.</title>
        <authorList>
            <person name="Spang A."/>
            <person name="Saw J.H."/>
            <person name="Jorgensen S.L."/>
            <person name="Zaremba-Niedzwiedzka K."/>
            <person name="Martijn J."/>
            <person name="Lind A.E."/>
            <person name="van Eijk R."/>
            <person name="Schleper C."/>
            <person name="Guy L."/>
            <person name="Ettema T.J."/>
        </authorList>
    </citation>
    <scope>NUCLEOTIDE SEQUENCE</scope>
</reference>
<keyword evidence="1" id="KW-1133">Transmembrane helix</keyword>
<evidence type="ECO:0000256" key="1">
    <source>
        <dbReference type="SAM" id="Phobius"/>
    </source>
</evidence>
<protein>
    <submittedName>
        <fullName evidence="2">Uncharacterized protein</fullName>
    </submittedName>
</protein>
<dbReference type="EMBL" id="LAZR01000039">
    <property type="protein sequence ID" value="KKO00615.1"/>
    <property type="molecule type" value="Genomic_DNA"/>
</dbReference>
<gene>
    <name evidence="2" type="ORF">LCGC14_0123880</name>
</gene>
<dbReference type="AlphaFoldDB" id="A0A0F9V9D2"/>
<proteinExistence type="predicted"/>
<accession>A0A0F9V9D2</accession>
<keyword evidence="1" id="KW-0472">Membrane</keyword>
<keyword evidence="1" id="KW-0812">Transmembrane</keyword>
<sequence length="69" mass="6951">MVICVIRICLFVASLIALGWGGYVLVEGLNHDLAAGAGGGAMIGGALVALAILTHSCKPAPKPDGHQNQ</sequence>
<feature type="transmembrane region" description="Helical" evidence="1">
    <location>
        <begin position="33"/>
        <end position="53"/>
    </location>
</feature>
<comment type="caution">
    <text evidence="2">The sequence shown here is derived from an EMBL/GenBank/DDBJ whole genome shotgun (WGS) entry which is preliminary data.</text>
</comment>
<name>A0A0F9V9D2_9ZZZZ</name>
<evidence type="ECO:0000313" key="2">
    <source>
        <dbReference type="EMBL" id="KKO00615.1"/>
    </source>
</evidence>